<feature type="binding site" evidence="2">
    <location>
        <position position="554"/>
    </location>
    <ligand>
        <name>substrate</name>
    </ligand>
</feature>
<dbReference type="InParanoid" id="J3KLV1"/>
<dbReference type="GeneID" id="4566201"/>
<protein>
    <submittedName>
        <fullName evidence="5">Tyrosyl-DNA phosphodiesterase</fullName>
    </submittedName>
</protein>
<dbReference type="OMA" id="FPPMDGQ"/>
<reference evidence="6" key="1">
    <citation type="journal article" date="2009" name="Genome Res.">
        <title>Comparative genomic analyses of the human fungal pathogens Coccidioides and their relatives.</title>
        <authorList>
            <person name="Sharpton T.J."/>
            <person name="Stajich J.E."/>
            <person name="Rounsley S.D."/>
            <person name="Gardner M.J."/>
            <person name="Wortman J.R."/>
            <person name="Jordar V.S."/>
            <person name="Maiti R."/>
            <person name="Kodira C.D."/>
            <person name="Neafsey D.E."/>
            <person name="Zeng Q."/>
            <person name="Hung C.-Y."/>
            <person name="McMahan C."/>
            <person name="Muszewska A."/>
            <person name="Grynberg M."/>
            <person name="Mandel M.A."/>
            <person name="Kellner E.M."/>
            <person name="Barker B.M."/>
            <person name="Galgiani J.N."/>
            <person name="Orbach M.J."/>
            <person name="Kirkland T.N."/>
            <person name="Cole G.T."/>
            <person name="Henn M.R."/>
            <person name="Birren B.W."/>
            <person name="Taylor J.W."/>
        </authorList>
    </citation>
    <scope>NUCLEOTIDE SEQUENCE [LARGE SCALE GENOMIC DNA]</scope>
    <source>
        <strain evidence="6">RS</strain>
    </source>
</reference>
<dbReference type="Pfam" id="PF06087">
    <property type="entry name" value="Tyr-DNA_phospho"/>
    <property type="match status" value="1"/>
</dbReference>
<dbReference type="InterPro" id="IPR003903">
    <property type="entry name" value="UIM_dom"/>
</dbReference>
<dbReference type="CDD" id="cd09122">
    <property type="entry name" value="PLDc_Tdp1_1"/>
    <property type="match status" value="1"/>
</dbReference>
<name>J3KLV1_COCIM</name>
<dbReference type="GO" id="GO:0006281">
    <property type="term" value="P:DNA repair"/>
    <property type="evidence" value="ECO:0007669"/>
    <property type="project" value="InterPro"/>
</dbReference>
<feature type="active site" description="Nucleophile" evidence="1">
    <location>
        <position position="310"/>
    </location>
</feature>
<dbReference type="GO" id="GO:0017005">
    <property type="term" value="F:3'-tyrosyl-DNA phosphodiesterase activity"/>
    <property type="evidence" value="ECO:0007669"/>
    <property type="project" value="TreeGrafter"/>
</dbReference>
<dbReference type="PANTHER" id="PTHR12415">
    <property type="entry name" value="TYROSYL-DNA PHOSPHODIESTERASE 1"/>
    <property type="match status" value="1"/>
</dbReference>
<dbReference type="GO" id="GO:0003697">
    <property type="term" value="F:single-stranded DNA binding"/>
    <property type="evidence" value="ECO:0007669"/>
    <property type="project" value="TreeGrafter"/>
</dbReference>
<feature type="region of interest" description="Disordered" evidence="4">
    <location>
        <begin position="35"/>
        <end position="60"/>
    </location>
</feature>
<gene>
    <name evidence="5" type="ORF">CIMG_02667</name>
</gene>
<dbReference type="Proteomes" id="UP000001261">
    <property type="component" value="Unassembled WGS sequence"/>
</dbReference>
<dbReference type="CDD" id="cd09123">
    <property type="entry name" value="PLDc_Tdp1_2"/>
    <property type="match status" value="1"/>
</dbReference>
<feature type="binding site" evidence="2">
    <location>
        <position position="312"/>
    </location>
    <ligand>
        <name>substrate</name>
    </ligand>
</feature>
<feature type="compositionally biased region" description="Basic and acidic residues" evidence="4">
    <location>
        <begin position="120"/>
        <end position="132"/>
    </location>
</feature>
<dbReference type="InterPro" id="IPR010347">
    <property type="entry name" value="Tdp1"/>
</dbReference>
<feature type="region of interest" description="Disordered" evidence="4">
    <location>
        <begin position="79"/>
        <end position="212"/>
    </location>
</feature>
<organism evidence="5 6">
    <name type="scientific">Coccidioides immitis (strain RS)</name>
    <name type="common">Valley fever fungus</name>
    <dbReference type="NCBI Taxonomy" id="246410"/>
    <lineage>
        <taxon>Eukaryota</taxon>
        <taxon>Fungi</taxon>
        <taxon>Dikarya</taxon>
        <taxon>Ascomycota</taxon>
        <taxon>Pezizomycotina</taxon>
        <taxon>Eurotiomycetes</taxon>
        <taxon>Eurotiomycetidae</taxon>
        <taxon>Onygenales</taxon>
        <taxon>Onygenaceae</taxon>
        <taxon>Coccidioides</taxon>
    </lineage>
</organism>
<dbReference type="Gene3D" id="3.30.870.10">
    <property type="entry name" value="Endonuclease Chain A"/>
    <property type="match status" value="2"/>
</dbReference>
<dbReference type="AlphaFoldDB" id="J3KLV1"/>
<dbReference type="PROSITE" id="PS50330">
    <property type="entry name" value="UIM"/>
    <property type="match status" value="1"/>
</dbReference>
<dbReference type="OrthoDB" id="47785at2759"/>
<dbReference type="STRING" id="246410.J3KLV1"/>
<dbReference type="KEGG" id="cim:CIMG_02667"/>
<feature type="compositionally biased region" description="Polar residues" evidence="4">
    <location>
        <begin position="203"/>
        <end position="212"/>
    </location>
</feature>
<dbReference type="PANTHER" id="PTHR12415:SF4">
    <property type="entry name" value="TYROSYL-DNA PHOSPHODIESTERASE DOMAIN-CONTAINING PROTEIN"/>
    <property type="match status" value="1"/>
</dbReference>
<sequence>MDGYYDDEEAINAALVASLNDSIKPHSKYLAMERDVVDLTGDPEGNSPNDAVEDSVSSVDDPDLRRAIALSLQDQALVLSPPQRHHAREVQRENHVISEDNKGSSPSSKEHSSGAFSLRGMDRKKQEEERLARLAKKRKAEDVSSADSPARQAKAVKSAPIDLTEESNQQNHAKAVKSAPIDLTEESNQQNHAKAVATASKPLASNTPDPSLQFPNGAIKKTWAFNYPREDDIKFEEVVQKDDLELAVLSSFQWNMDWLFTKFNVKKTRFLLVMGHKYEEEKQQTQKDFADIPSIRLCFVPMGPQVNCMHSKLMLLFHPNHLRLVVPSANLVPYDWGEQGGIIENLLFLIDLPRKILGSQEKTSTPFFDELVYFLKASALHEKIIAKLSEFDFGKTAGFAFVHTIGGSHTGSYWGKTGVCGLGKAVTMLGLETPQPLKLDYITSSLGSLNDQFMRSMYLAAQGDNGLKELTLRTSKTFPSDKWGVTVKKADGAEWKDRFLIYFPSLKTVQGSRARPSGAGTICFQSKWYNRAEFPRHTLRDSLSRRHGILMHSKTIFVRPDNGKIIGDANTTAYQGWTYVGSANLSESAWGRLVIDRSTTKPKLNCRNWECGVIIPIRDGKPSTTEEDVRESSDDDIDRIFGGIVPVPMKVPAPKYGPGNGPWFYLEDFQVE</sequence>
<dbReference type="VEuPathDB" id="FungiDB:CIMG_02667"/>
<accession>J3KLV1</accession>
<dbReference type="GO" id="GO:0003690">
    <property type="term" value="F:double-stranded DNA binding"/>
    <property type="evidence" value="ECO:0007669"/>
    <property type="project" value="TreeGrafter"/>
</dbReference>
<evidence type="ECO:0000256" key="2">
    <source>
        <dbReference type="PIRSR" id="PIRSR610347-2"/>
    </source>
</evidence>
<dbReference type="RefSeq" id="XP_001248896.2">
    <property type="nucleotide sequence ID" value="XM_001248895.2"/>
</dbReference>
<keyword evidence="6" id="KW-1185">Reference proteome</keyword>
<evidence type="ECO:0000256" key="1">
    <source>
        <dbReference type="PIRSR" id="PIRSR610347-1"/>
    </source>
</evidence>
<evidence type="ECO:0000256" key="4">
    <source>
        <dbReference type="SAM" id="MobiDB-lite"/>
    </source>
</evidence>
<dbReference type="SUPFAM" id="SSF56024">
    <property type="entry name" value="Phospholipase D/nuclease"/>
    <property type="match status" value="2"/>
</dbReference>
<dbReference type="GO" id="GO:0005634">
    <property type="term" value="C:nucleus"/>
    <property type="evidence" value="ECO:0007669"/>
    <property type="project" value="InterPro"/>
</dbReference>
<feature type="compositionally biased region" description="Basic and acidic residues" evidence="4">
    <location>
        <begin position="88"/>
        <end position="112"/>
    </location>
</feature>
<dbReference type="EMBL" id="GG704911">
    <property type="protein sequence ID" value="EAS37313.3"/>
    <property type="molecule type" value="Genomic_DNA"/>
</dbReference>
<feature type="site" description="Interaction with DNA" evidence="3">
    <location>
        <position position="586"/>
    </location>
</feature>
<feature type="active site" description="Proton donor/acceptor" evidence="1">
    <location>
        <position position="552"/>
    </location>
</feature>
<reference evidence="6" key="2">
    <citation type="journal article" date="2010" name="Genome Res.">
        <title>Population genomic sequencing of Coccidioides fungi reveals recent hybridization and transposon control.</title>
        <authorList>
            <person name="Neafsey D.E."/>
            <person name="Barker B.M."/>
            <person name="Sharpton T.J."/>
            <person name="Stajich J.E."/>
            <person name="Park D.J."/>
            <person name="Whiston E."/>
            <person name="Hung C.-Y."/>
            <person name="McMahan C."/>
            <person name="White J."/>
            <person name="Sykes S."/>
            <person name="Heiman D."/>
            <person name="Young S."/>
            <person name="Zeng Q."/>
            <person name="Abouelleil A."/>
            <person name="Aftuck L."/>
            <person name="Bessette D."/>
            <person name="Brown A."/>
            <person name="FitzGerald M."/>
            <person name="Lui A."/>
            <person name="Macdonald J.P."/>
            <person name="Priest M."/>
            <person name="Orbach M.J."/>
            <person name="Galgiani J.N."/>
            <person name="Kirkland T.N."/>
            <person name="Cole G.T."/>
            <person name="Birren B.W."/>
            <person name="Henn M.R."/>
            <person name="Taylor J.W."/>
            <person name="Rounsley S.D."/>
        </authorList>
    </citation>
    <scope>GENOME REANNOTATION</scope>
    <source>
        <strain evidence="6">RS</strain>
    </source>
</reference>
<evidence type="ECO:0000313" key="6">
    <source>
        <dbReference type="Proteomes" id="UP000001261"/>
    </source>
</evidence>
<evidence type="ECO:0000313" key="5">
    <source>
        <dbReference type="EMBL" id="EAS37313.3"/>
    </source>
</evidence>
<proteinExistence type="predicted"/>
<evidence type="ECO:0000256" key="3">
    <source>
        <dbReference type="PIRSR" id="PIRSR610347-3"/>
    </source>
</evidence>